<protein>
    <recommendedName>
        <fullName evidence="2">Azaphilone pigments biosynthesis cluster protein L N-terminal domain-containing protein</fullName>
    </recommendedName>
</protein>
<sequence length="696" mass="79255">MDPASLAFGVVSLAMQLMQTTTAIKKLIADYKSASKDLAALSDKLDDIEAVCHSLEVVLANFDEIRNPWEATLLNKLYKAIGDCRDKVSLAYDAIHKVTARHKNGRPSLATVGSLFLQHRTQIRQCNDDLDRSLSSLQLHMTTNILAANMRPLGLPGKGHSLISAPSVVESLSEETVSVPYRNRMFSSYKDNSDTHATQWRWGWSTVAYLQTKRKVKTTHGLNENDSQKTEQDLSFLAAVPMLKLYVKLSVRRGSLSPLSVSLHFPHVIDFAPGSSEIGDQLAGALLHDNVYVVRDYFRKGLLTPYSTVTWSKWHHADDETTFYGYSILYSANNICRFLVEQTHDSLQGFVWIYRIANHQVNERRTSCHISPKPPLLDCNSSFGLKQLAFDYVDLRGDSLTYGEFSTLLNEISSAHDVKTFVDYCKPRLSNQWGPFNLCVYSYLVSAFELWNSLQRYDLLDDWTPVLADILSNGIDIHTTIWLNEPLLESRGGLSAVHRIISTAGSPQMALERCSLWLDLLKRVGVDIDQYLDVEINHCVATWDQKGADRHTEFRKILTIQEYGGRRVPCWAQDIDNTCPVRELLLEFPHFQKLELYRVQLECSSVPELHRAWKDPAAQICWDGSPLWLFYPRVERTSMDGFRGSWQSEATKRQVAGLDRACFLRESRFERRQMRKLRKTGQKCSNSMPGAWVDGW</sequence>
<feature type="domain" description="Azaphilone pigments biosynthesis cluster protein L N-terminal" evidence="2">
    <location>
        <begin position="1"/>
        <end position="109"/>
    </location>
</feature>
<gene>
    <name evidence="3" type="ORF">CEP54_011999</name>
</gene>
<dbReference type="Pfam" id="PF17111">
    <property type="entry name" value="PigL_N"/>
    <property type="match status" value="1"/>
</dbReference>
<reference evidence="3 4" key="1">
    <citation type="submission" date="2017-06" db="EMBL/GenBank/DDBJ databases">
        <title>Comparative genomic analysis of Ambrosia Fusariam Clade fungi.</title>
        <authorList>
            <person name="Stajich J.E."/>
            <person name="Carrillo J."/>
            <person name="Kijimoto T."/>
            <person name="Eskalen A."/>
            <person name="O'Donnell K."/>
            <person name="Kasson M."/>
        </authorList>
    </citation>
    <scope>NUCLEOTIDE SEQUENCE [LARGE SCALE GENOMIC DNA]</scope>
    <source>
        <strain evidence="3 4">NRRL62584</strain>
    </source>
</reference>
<feature type="coiled-coil region" evidence="1">
    <location>
        <begin position="24"/>
        <end position="51"/>
    </location>
</feature>
<comment type="caution">
    <text evidence="3">The sequence shown here is derived from an EMBL/GenBank/DDBJ whole genome shotgun (WGS) entry which is preliminary data.</text>
</comment>
<evidence type="ECO:0000256" key="1">
    <source>
        <dbReference type="SAM" id="Coils"/>
    </source>
</evidence>
<evidence type="ECO:0000259" key="2">
    <source>
        <dbReference type="Pfam" id="PF17111"/>
    </source>
</evidence>
<dbReference type="Proteomes" id="UP000288168">
    <property type="component" value="Unassembled WGS sequence"/>
</dbReference>
<dbReference type="InterPro" id="IPR031348">
    <property type="entry name" value="PigL_N"/>
</dbReference>
<evidence type="ECO:0000313" key="3">
    <source>
        <dbReference type="EMBL" id="RSL50311.1"/>
    </source>
</evidence>
<accession>A0A428PB64</accession>
<dbReference type="STRING" id="1325734.A0A428PB64"/>
<keyword evidence="1" id="KW-0175">Coiled coil</keyword>
<dbReference type="OrthoDB" id="270167at2759"/>
<proteinExistence type="predicted"/>
<organism evidence="3 4">
    <name type="scientific">Fusarium duplospermum</name>
    <dbReference type="NCBI Taxonomy" id="1325734"/>
    <lineage>
        <taxon>Eukaryota</taxon>
        <taxon>Fungi</taxon>
        <taxon>Dikarya</taxon>
        <taxon>Ascomycota</taxon>
        <taxon>Pezizomycotina</taxon>
        <taxon>Sordariomycetes</taxon>
        <taxon>Hypocreomycetidae</taxon>
        <taxon>Hypocreales</taxon>
        <taxon>Nectriaceae</taxon>
        <taxon>Fusarium</taxon>
        <taxon>Fusarium solani species complex</taxon>
    </lineage>
</organism>
<name>A0A428PB64_9HYPO</name>
<dbReference type="EMBL" id="NKCI01000165">
    <property type="protein sequence ID" value="RSL50311.1"/>
    <property type="molecule type" value="Genomic_DNA"/>
</dbReference>
<evidence type="ECO:0000313" key="4">
    <source>
        <dbReference type="Proteomes" id="UP000288168"/>
    </source>
</evidence>
<dbReference type="AlphaFoldDB" id="A0A428PB64"/>
<keyword evidence="4" id="KW-1185">Reference proteome</keyword>